<protein>
    <submittedName>
        <fullName evidence="1">Nuclear poly(A) polymerase 1</fullName>
    </submittedName>
</protein>
<reference evidence="1 2" key="1">
    <citation type="journal article" date="2022" name="Plant J.">
        <title>Chromosome-level genome of Camellia lanceoleosa provides a valuable resource for understanding genome evolution and self-incompatibility.</title>
        <authorList>
            <person name="Gong W."/>
            <person name="Xiao S."/>
            <person name="Wang L."/>
            <person name="Liao Z."/>
            <person name="Chang Y."/>
            <person name="Mo W."/>
            <person name="Hu G."/>
            <person name="Li W."/>
            <person name="Zhao G."/>
            <person name="Zhu H."/>
            <person name="Hu X."/>
            <person name="Ji K."/>
            <person name="Xiang X."/>
            <person name="Song Q."/>
            <person name="Yuan D."/>
            <person name="Jin S."/>
            <person name="Zhang L."/>
        </authorList>
    </citation>
    <scope>NUCLEOTIDE SEQUENCE [LARGE SCALE GENOMIC DNA]</scope>
    <source>
        <strain evidence="1">SQ_2022a</strain>
    </source>
</reference>
<accession>A0ACC0G0E8</accession>
<evidence type="ECO:0000313" key="2">
    <source>
        <dbReference type="Proteomes" id="UP001060215"/>
    </source>
</evidence>
<dbReference type="Proteomes" id="UP001060215">
    <property type="component" value="Chromosome 12"/>
</dbReference>
<name>A0ACC0G0E8_9ERIC</name>
<sequence>MGKKYSEFHNMFYFVPMKCRDWLHELVKEEIEKKDSSTEEWKITMERSFNRMDNEDLDISQDSILQNVNEQTVRSLNGCRVTDQILCLVPNIQVLEAFASWLRLRHRQWHGSKFHGYSPVVVTGKPIVYNHHFGEDD</sequence>
<organism evidence="1 2">
    <name type="scientific">Camellia lanceoleosa</name>
    <dbReference type="NCBI Taxonomy" id="1840588"/>
    <lineage>
        <taxon>Eukaryota</taxon>
        <taxon>Viridiplantae</taxon>
        <taxon>Streptophyta</taxon>
        <taxon>Embryophyta</taxon>
        <taxon>Tracheophyta</taxon>
        <taxon>Spermatophyta</taxon>
        <taxon>Magnoliopsida</taxon>
        <taxon>eudicotyledons</taxon>
        <taxon>Gunneridae</taxon>
        <taxon>Pentapetalae</taxon>
        <taxon>asterids</taxon>
        <taxon>Ericales</taxon>
        <taxon>Theaceae</taxon>
        <taxon>Camellia</taxon>
    </lineage>
</organism>
<proteinExistence type="predicted"/>
<gene>
    <name evidence="1" type="ORF">LOK49_LG11G01323</name>
</gene>
<comment type="caution">
    <text evidence="1">The sequence shown here is derived from an EMBL/GenBank/DDBJ whole genome shotgun (WGS) entry which is preliminary data.</text>
</comment>
<evidence type="ECO:0000313" key="1">
    <source>
        <dbReference type="EMBL" id="KAI7993691.1"/>
    </source>
</evidence>
<dbReference type="EMBL" id="CM045769">
    <property type="protein sequence ID" value="KAI7993691.1"/>
    <property type="molecule type" value="Genomic_DNA"/>
</dbReference>
<keyword evidence="2" id="KW-1185">Reference proteome</keyword>